<dbReference type="SFLD" id="SFLDS00005">
    <property type="entry name" value="Isoprenoid_Synthase_Type_I"/>
    <property type="match status" value="1"/>
</dbReference>
<evidence type="ECO:0000313" key="4">
    <source>
        <dbReference type="Proteomes" id="UP000317940"/>
    </source>
</evidence>
<accession>A0A561SAF2</accession>
<dbReference type="OrthoDB" id="2989600at2"/>
<dbReference type="InterPro" id="IPR034686">
    <property type="entry name" value="Terpene_cyclase-like_2"/>
</dbReference>
<dbReference type="Proteomes" id="UP000317940">
    <property type="component" value="Unassembled WGS sequence"/>
</dbReference>
<name>A0A561SAF2_9ACTN</name>
<dbReference type="AlphaFoldDB" id="A0A561SAF2"/>
<dbReference type="Pfam" id="PF19086">
    <property type="entry name" value="Terpene_syn_C_2"/>
    <property type="match status" value="1"/>
</dbReference>
<dbReference type="InterPro" id="IPR008949">
    <property type="entry name" value="Isoprenoid_synthase_dom_sf"/>
</dbReference>
<evidence type="ECO:0000256" key="2">
    <source>
        <dbReference type="RuleBase" id="RU366034"/>
    </source>
</evidence>
<dbReference type="SFLD" id="SFLDG01020">
    <property type="entry name" value="Terpene_Cyclase_Like_2"/>
    <property type="match status" value="1"/>
</dbReference>
<organism evidence="3 4">
    <name type="scientific">Kitasatospora viridis</name>
    <dbReference type="NCBI Taxonomy" id="281105"/>
    <lineage>
        <taxon>Bacteria</taxon>
        <taxon>Bacillati</taxon>
        <taxon>Actinomycetota</taxon>
        <taxon>Actinomycetes</taxon>
        <taxon>Kitasatosporales</taxon>
        <taxon>Streptomycetaceae</taxon>
        <taxon>Kitasatospora</taxon>
    </lineage>
</organism>
<dbReference type="EMBL" id="VIWT01000007">
    <property type="protein sequence ID" value="TWF71863.1"/>
    <property type="molecule type" value="Genomic_DNA"/>
</dbReference>
<dbReference type="GO" id="GO:0046872">
    <property type="term" value="F:metal ion binding"/>
    <property type="evidence" value="ECO:0007669"/>
    <property type="project" value="UniProtKB-KW"/>
</dbReference>
<keyword evidence="1 2" id="KW-0456">Lyase</keyword>
<protein>
    <recommendedName>
        <fullName evidence="2">Terpene synthase</fullName>
        <ecNumber evidence="2">4.2.3.-</ecNumber>
    </recommendedName>
</protein>
<dbReference type="SUPFAM" id="SSF48576">
    <property type="entry name" value="Terpenoid synthases"/>
    <property type="match status" value="1"/>
</dbReference>
<dbReference type="PANTHER" id="PTHR35201:SF4">
    <property type="entry name" value="BETA-PINACENE SYNTHASE-RELATED"/>
    <property type="match status" value="1"/>
</dbReference>
<keyword evidence="2" id="KW-0460">Magnesium</keyword>
<dbReference type="Gene3D" id="1.10.600.10">
    <property type="entry name" value="Farnesyl Diphosphate Synthase"/>
    <property type="match status" value="1"/>
</dbReference>
<evidence type="ECO:0000256" key="1">
    <source>
        <dbReference type="ARBA" id="ARBA00023239"/>
    </source>
</evidence>
<dbReference type="RefSeq" id="WP_145911424.1">
    <property type="nucleotide sequence ID" value="NZ_BAAAMZ010000001.1"/>
</dbReference>
<comment type="caution">
    <text evidence="3">The sequence shown here is derived from an EMBL/GenBank/DDBJ whole genome shotgun (WGS) entry which is preliminary data.</text>
</comment>
<dbReference type="PANTHER" id="PTHR35201">
    <property type="entry name" value="TERPENE SYNTHASE"/>
    <property type="match status" value="1"/>
</dbReference>
<comment type="similarity">
    <text evidence="2">Belongs to the terpene synthase family.</text>
</comment>
<keyword evidence="4" id="KW-1185">Reference proteome</keyword>
<gene>
    <name evidence="3" type="ORF">FHX73_1760</name>
</gene>
<comment type="cofactor">
    <cofactor evidence="2">
        <name>Mg(2+)</name>
        <dbReference type="ChEBI" id="CHEBI:18420"/>
    </cofactor>
</comment>
<keyword evidence="2" id="KW-0479">Metal-binding</keyword>
<proteinExistence type="inferred from homology"/>
<evidence type="ECO:0000313" key="3">
    <source>
        <dbReference type="EMBL" id="TWF71863.1"/>
    </source>
</evidence>
<sequence length="355" mass="39815">MTSSAIELLPFHCPFAAAVNPRLAEIEKLCVDWIDEFRLYQDDAQRERLIATKAAEVYARALPNAAPERVADVAKWLYWGFATDDMVYDNGPVSVRAADFLPLIVQLARIADEPRSRFGFEIPYTDALRDLTVAITAPATPGQRIEWRSTARAWFFGMSWDVAYAERGEIPSLNDYLMMRMHTGGLASWAATLGIADGFELSARDADSPAVRALLESWSTFALIINDLMSYAKEIENKDTSSNIITVIARELSCSPQEAVPHAYSILDRISGLFLRLRADLLPGADQNLRALIAGMEHTWRAILDWGFTSARYTRRDPGSEPYQVFPGWAEQPHDTSPDPLPYPAIAWWWEQVAG</sequence>
<dbReference type="EC" id="4.2.3.-" evidence="2"/>
<reference evidence="3 4" key="1">
    <citation type="submission" date="2019-06" db="EMBL/GenBank/DDBJ databases">
        <title>Sequencing the genomes of 1000 actinobacteria strains.</title>
        <authorList>
            <person name="Klenk H.-P."/>
        </authorList>
    </citation>
    <scope>NUCLEOTIDE SEQUENCE [LARGE SCALE GENOMIC DNA]</scope>
    <source>
        <strain evidence="3 4">DSM 44826</strain>
    </source>
</reference>
<dbReference type="GO" id="GO:0010333">
    <property type="term" value="F:terpene synthase activity"/>
    <property type="evidence" value="ECO:0007669"/>
    <property type="project" value="InterPro"/>
</dbReference>